<evidence type="ECO:0000313" key="3">
    <source>
        <dbReference type="Proteomes" id="UP000694865"/>
    </source>
</evidence>
<dbReference type="InterPro" id="IPR011029">
    <property type="entry name" value="DEATH-like_dom_sf"/>
</dbReference>
<name>A0ABM0MSH8_SACKO</name>
<dbReference type="SUPFAM" id="SSF47986">
    <property type="entry name" value="DEATH domain"/>
    <property type="match status" value="1"/>
</dbReference>
<gene>
    <name evidence="4" type="primary">LOC102803357</name>
</gene>
<feature type="coiled-coil region" evidence="1">
    <location>
        <begin position="476"/>
        <end position="503"/>
    </location>
</feature>
<protein>
    <submittedName>
        <fullName evidence="4">Kinesin-5-like</fullName>
    </submittedName>
</protein>
<dbReference type="SMART" id="SM00005">
    <property type="entry name" value="DEATH"/>
    <property type="match status" value="1"/>
</dbReference>
<dbReference type="CDD" id="cd01670">
    <property type="entry name" value="Death"/>
    <property type="match status" value="1"/>
</dbReference>
<feature type="coiled-coil region" evidence="1">
    <location>
        <begin position="301"/>
        <end position="440"/>
    </location>
</feature>
<keyword evidence="1" id="KW-0175">Coiled coil</keyword>
<dbReference type="SUPFAM" id="SSF57997">
    <property type="entry name" value="Tropomyosin"/>
    <property type="match status" value="1"/>
</dbReference>
<evidence type="ECO:0000256" key="1">
    <source>
        <dbReference type="SAM" id="Coils"/>
    </source>
</evidence>
<evidence type="ECO:0000259" key="2">
    <source>
        <dbReference type="PROSITE" id="PS50017"/>
    </source>
</evidence>
<dbReference type="GeneID" id="102803357"/>
<organism evidence="3 4">
    <name type="scientific">Saccoglossus kowalevskii</name>
    <name type="common">Acorn worm</name>
    <dbReference type="NCBI Taxonomy" id="10224"/>
    <lineage>
        <taxon>Eukaryota</taxon>
        <taxon>Metazoa</taxon>
        <taxon>Hemichordata</taxon>
        <taxon>Enteropneusta</taxon>
        <taxon>Harrimaniidae</taxon>
        <taxon>Saccoglossus</taxon>
    </lineage>
</organism>
<proteinExistence type="predicted"/>
<dbReference type="Gene3D" id="1.10.533.10">
    <property type="entry name" value="Death Domain, Fas"/>
    <property type="match status" value="1"/>
</dbReference>
<sequence>MELKKHHQLHQSMPRRTERRHLIERRPSLGYLPGMPKIMFVIIDDLAVTSQTVREVWLAEQCSAFEQELRTFVPADFVEEFHKKLQQVTKRWNAWNHRAFGVVRSRDQIEELIKWERDIRARGVMDPVMKDGSVINMLIKFQDIYNRFEYLLENFKNGIYKPLLDFFYDDDRRSARRLREIRRDLDKSLLFWKGLLAPGPIDINLFSSNTVELVKNERVKAGNSDFELILRLIPDLHEKAYESLRLARRWRLMQKSSGYNKRSLSLSDAFPSIQIDGVEDDLDSYEPAFSPSQSVTSDETLSSLQSEVRRSESRCTDLRSRIGSERRRSQGLEVELKTTQFNIKHLEQISRKTKRQYRRLKDRYNEEKRNNYSMQMNLDSTRDQLVGADRELENLAKKNKTLKVTLEKQRKKCADLEGELEKSKDKIMGLELEIQDAKRKYFFTKQKLDTQSDSTRLLESQVDALREQSSSAQSMLEVSKARCTSLESQLETREREFRKLKEELIISRSREQRLEMANTHLHDVVNEWPQNASKPITTLQIDKIAGIIGDYWRRLALNLGLSEAEVHNIGSDYRGNMREQKHAMLQLWKQRRGQSATLRSLVATLILIQQQHDADTVRAACKDTTHRSLEGLFGNNQDGQKFNVSI</sequence>
<dbReference type="Gene3D" id="1.10.287.1490">
    <property type="match status" value="1"/>
</dbReference>
<dbReference type="RefSeq" id="XP_006822969.1">
    <property type="nucleotide sequence ID" value="XM_006822906.1"/>
</dbReference>
<dbReference type="Pfam" id="PF00531">
    <property type="entry name" value="Death"/>
    <property type="match status" value="1"/>
</dbReference>
<dbReference type="InterPro" id="IPR000488">
    <property type="entry name" value="Death_dom"/>
</dbReference>
<keyword evidence="3" id="KW-1185">Reference proteome</keyword>
<dbReference type="PROSITE" id="PS50017">
    <property type="entry name" value="DEATH_DOMAIN"/>
    <property type="match status" value="1"/>
</dbReference>
<reference evidence="4" key="1">
    <citation type="submission" date="2025-08" db="UniProtKB">
        <authorList>
            <consortium name="RefSeq"/>
        </authorList>
    </citation>
    <scope>IDENTIFICATION</scope>
    <source>
        <tissue evidence="4">Testes</tissue>
    </source>
</reference>
<evidence type="ECO:0000313" key="4">
    <source>
        <dbReference type="RefSeq" id="XP_006822969.1"/>
    </source>
</evidence>
<feature type="domain" description="Death" evidence="2">
    <location>
        <begin position="537"/>
        <end position="621"/>
    </location>
</feature>
<accession>A0ABM0MSH8</accession>
<dbReference type="Proteomes" id="UP000694865">
    <property type="component" value="Unplaced"/>
</dbReference>